<dbReference type="InterPro" id="IPR036709">
    <property type="entry name" value="Autotransporte_beta_dom_sf"/>
</dbReference>
<proteinExistence type="predicted"/>
<feature type="chain" id="PRO_5012652876" description="Outer membrane protein beta-barrel domain-containing protein" evidence="1">
    <location>
        <begin position="21"/>
        <end position="181"/>
    </location>
</feature>
<organism evidence="2 3">
    <name type="scientific">SAR324 cluster bacterium</name>
    <dbReference type="NCBI Taxonomy" id="2024889"/>
    <lineage>
        <taxon>Bacteria</taxon>
        <taxon>Deltaproteobacteria</taxon>
        <taxon>SAR324 cluster</taxon>
    </lineage>
</organism>
<reference evidence="3" key="1">
    <citation type="submission" date="2017-08" db="EMBL/GenBank/DDBJ databases">
        <title>A dynamic microbial community with high functional redundancy inhabits the cold, oxic subseafloor aquifer.</title>
        <authorList>
            <person name="Tully B.J."/>
            <person name="Wheat C.G."/>
            <person name="Glazer B.T."/>
            <person name="Huber J.A."/>
        </authorList>
    </citation>
    <scope>NUCLEOTIDE SEQUENCE [LARGE SCALE GENOMIC DNA]</scope>
</reference>
<sequence>MKTLFFALILLLSINPAALGQSQKINLEIDLVQPLFGGVGGTIGLEDGHWGYGVMAFSTPLNEKSRDFIFVKSGEYDVDNQGVEFYYNYYFNSNHLGFFWGALLSYDVYELKDNDVKIGTVYATYLAPELGYRFELSSSTYLQATLAIPIKVQDDADKITEKEIELESVLTLPLLTVGVKF</sequence>
<dbReference type="Proteomes" id="UP000218113">
    <property type="component" value="Unassembled WGS sequence"/>
</dbReference>
<dbReference type="SUPFAM" id="SSF103515">
    <property type="entry name" value="Autotransporter"/>
    <property type="match status" value="1"/>
</dbReference>
<protein>
    <recommendedName>
        <fullName evidence="4">Outer membrane protein beta-barrel domain-containing protein</fullName>
    </recommendedName>
</protein>
<dbReference type="AlphaFoldDB" id="A0A2A4T5W9"/>
<evidence type="ECO:0008006" key="4">
    <source>
        <dbReference type="Google" id="ProtNLM"/>
    </source>
</evidence>
<gene>
    <name evidence="2" type="ORF">COB67_05725</name>
</gene>
<evidence type="ECO:0000313" key="3">
    <source>
        <dbReference type="Proteomes" id="UP000218113"/>
    </source>
</evidence>
<name>A0A2A4T5W9_9DELT</name>
<accession>A0A2A4T5W9</accession>
<comment type="caution">
    <text evidence="2">The sequence shown here is derived from an EMBL/GenBank/DDBJ whole genome shotgun (WGS) entry which is preliminary data.</text>
</comment>
<dbReference type="EMBL" id="NVSR01000027">
    <property type="protein sequence ID" value="PCI28731.1"/>
    <property type="molecule type" value="Genomic_DNA"/>
</dbReference>
<evidence type="ECO:0000313" key="2">
    <source>
        <dbReference type="EMBL" id="PCI28731.1"/>
    </source>
</evidence>
<keyword evidence="1" id="KW-0732">Signal</keyword>
<evidence type="ECO:0000256" key="1">
    <source>
        <dbReference type="SAM" id="SignalP"/>
    </source>
</evidence>
<feature type="signal peptide" evidence="1">
    <location>
        <begin position="1"/>
        <end position="20"/>
    </location>
</feature>